<keyword evidence="4 7" id="KW-0418">Kinase</keyword>
<evidence type="ECO:0000256" key="5">
    <source>
        <dbReference type="ARBA" id="ARBA00022840"/>
    </source>
</evidence>
<comment type="similarity">
    <text evidence="7">Belongs to the anti-sigma-factor family.</text>
</comment>
<evidence type="ECO:0000256" key="7">
    <source>
        <dbReference type="HAMAP-Rule" id="MF_00637"/>
    </source>
</evidence>
<dbReference type="GO" id="GO:0005524">
    <property type="term" value="F:ATP binding"/>
    <property type="evidence" value="ECO:0007669"/>
    <property type="project" value="UniProtKB-KW"/>
</dbReference>
<dbReference type="Pfam" id="PF13581">
    <property type="entry name" value="HATPase_c_2"/>
    <property type="match status" value="1"/>
</dbReference>
<dbReference type="AlphaFoldDB" id="A0A926HN49"/>
<organism evidence="9 10">
    <name type="scientific">Luoshenia tenuis</name>
    <dbReference type="NCBI Taxonomy" id="2763654"/>
    <lineage>
        <taxon>Bacteria</taxon>
        <taxon>Bacillati</taxon>
        <taxon>Bacillota</taxon>
        <taxon>Clostridia</taxon>
        <taxon>Christensenellales</taxon>
        <taxon>Christensenellaceae</taxon>
        <taxon>Luoshenia</taxon>
    </lineage>
</organism>
<dbReference type="GO" id="GO:0030436">
    <property type="term" value="P:asexual sporulation"/>
    <property type="evidence" value="ECO:0007669"/>
    <property type="project" value="UniProtKB-UniRule"/>
</dbReference>
<gene>
    <name evidence="7" type="primary">spoIIAB</name>
    <name evidence="9" type="ORF">H8699_07635</name>
</gene>
<reference evidence="9" key="1">
    <citation type="submission" date="2020-08" db="EMBL/GenBank/DDBJ databases">
        <title>Genome public.</title>
        <authorList>
            <person name="Liu C."/>
            <person name="Sun Q."/>
        </authorList>
    </citation>
    <scope>NUCLEOTIDE SEQUENCE</scope>
    <source>
        <strain evidence="9">NSJ-44</strain>
    </source>
</reference>
<keyword evidence="6 7" id="KW-0749">Sporulation</keyword>
<dbReference type="SMART" id="SM00387">
    <property type="entry name" value="HATPase_c"/>
    <property type="match status" value="1"/>
</dbReference>
<dbReference type="GO" id="GO:0016989">
    <property type="term" value="F:sigma factor antagonist activity"/>
    <property type="evidence" value="ECO:0007669"/>
    <property type="project" value="InterPro"/>
</dbReference>
<name>A0A926HN49_9FIRM</name>
<dbReference type="GO" id="GO:0042174">
    <property type="term" value="P:negative regulation of sporulation resulting in formation of a cellular spore"/>
    <property type="evidence" value="ECO:0007669"/>
    <property type="project" value="InterPro"/>
</dbReference>
<dbReference type="PANTHER" id="PTHR35526">
    <property type="entry name" value="ANTI-SIGMA-F FACTOR RSBW-RELATED"/>
    <property type="match status" value="1"/>
</dbReference>
<dbReference type="Proteomes" id="UP000654279">
    <property type="component" value="Unassembled WGS sequence"/>
</dbReference>
<dbReference type="Gene3D" id="3.30.565.10">
    <property type="entry name" value="Histidine kinase-like ATPase, C-terminal domain"/>
    <property type="match status" value="1"/>
</dbReference>
<comment type="caution">
    <text evidence="9">The sequence shown here is derived from an EMBL/GenBank/DDBJ whole genome shotgun (WGS) entry which is preliminary data.</text>
</comment>
<evidence type="ECO:0000256" key="4">
    <source>
        <dbReference type="ARBA" id="ARBA00022777"/>
    </source>
</evidence>
<evidence type="ECO:0000256" key="3">
    <source>
        <dbReference type="ARBA" id="ARBA00022741"/>
    </source>
</evidence>
<feature type="domain" description="Histidine kinase/HSP90-like ATPase" evidence="8">
    <location>
        <begin position="35"/>
        <end position="139"/>
    </location>
</feature>
<dbReference type="NCBIfam" id="TIGR01925">
    <property type="entry name" value="spIIAB"/>
    <property type="match status" value="1"/>
</dbReference>
<keyword evidence="2 7" id="KW-0808">Transferase</keyword>
<dbReference type="GO" id="GO:0030435">
    <property type="term" value="P:sporulation resulting in formation of a cellular spore"/>
    <property type="evidence" value="ECO:0007669"/>
    <property type="project" value="UniProtKB-KW"/>
</dbReference>
<comment type="catalytic activity">
    <reaction evidence="7">
        <text>L-seryl-[protein] + ATP = O-phospho-L-seryl-[protein] + ADP + H(+)</text>
        <dbReference type="Rhea" id="RHEA:17989"/>
        <dbReference type="Rhea" id="RHEA-COMP:9863"/>
        <dbReference type="Rhea" id="RHEA-COMP:11604"/>
        <dbReference type="ChEBI" id="CHEBI:15378"/>
        <dbReference type="ChEBI" id="CHEBI:29999"/>
        <dbReference type="ChEBI" id="CHEBI:30616"/>
        <dbReference type="ChEBI" id="CHEBI:83421"/>
        <dbReference type="ChEBI" id="CHEBI:456216"/>
        <dbReference type="EC" id="2.7.11.1"/>
    </reaction>
</comment>
<dbReference type="InterPro" id="IPR003594">
    <property type="entry name" value="HATPase_dom"/>
</dbReference>
<dbReference type="InterPro" id="IPR036890">
    <property type="entry name" value="HATPase_C_sf"/>
</dbReference>
<accession>A0A926HN49</accession>
<protein>
    <recommendedName>
        <fullName evidence="7">Anti-sigma F factor</fullName>
        <ecNumber evidence="7">2.7.11.1</ecNumber>
    </recommendedName>
    <alternativeName>
        <fullName evidence="7">Stage II sporulation protein AB</fullName>
    </alternativeName>
</protein>
<comment type="catalytic activity">
    <reaction evidence="7">
        <text>L-threonyl-[protein] + ATP = O-phospho-L-threonyl-[protein] + ADP + H(+)</text>
        <dbReference type="Rhea" id="RHEA:46608"/>
        <dbReference type="Rhea" id="RHEA-COMP:11060"/>
        <dbReference type="Rhea" id="RHEA-COMP:11605"/>
        <dbReference type="ChEBI" id="CHEBI:15378"/>
        <dbReference type="ChEBI" id="CHEBI:30013"/>
        <dbReference type="ChEBI" id="CHEBI:30616"/>
        <dbReference type="ChEBI" id="CHEBI:61977"/>
        <dbReference type="ChEBI" id="CHEBI:456216"/>
        <dbReference type="EC" id="2.7.11.1"/>
    </reaction>
</comment>
<comment type="function">
    <text evidence="7">Binds to sigma F and blocks its ability to form an RNA polymerase holoenzyme (E-sigma F). Phosphorylates SpoIIAA on a serine residue. This phosphorylation may enable SpoIIAA to act as an anti-anti-sigma factor that counteracts SpoIIAB and thus releases sigma F from inhibition.</text>
</comment>
<dbReference type="HAMAP" id="MF_00637">
    <property type="entry name" value="Anti_sigma_F"/>
    <property type="match status" value="1"/>
</dbReference>
<keyword evidence="1 7" id="KW-0723">Serine/threonine-protein kinase</keyword>
<dbReference type="EC" id="2.7.11.1" evidence="7"/>
<evidence type="ECO:0000256" key="2">
    <source>
        <dbReference type="ARBA" id="ARBA00022679"/>
    </source>
</evidence>
<keyword evidence="3 7" id="KW-0547">Nucleotide-binding</keyword>
<evidence type="ECO:0000256" key="6">
    <source>
        <dbReference type="ARBA" id="ARBA00022969"/>
    </source>
</evidence>
<dbReference type="SUPFAM" id="SSF55874">
    <property type="entry name" value="ATPase domain of HSP90 chaperone/DNA topoisomerase II/histidine kinase"/>
    <property type="match status" value="1"/>
</dbReference>
<evidence type="ECO:0000313" key="9">
    <source>
        <dbReference type="EMBL" id="MBC8529295.1"/>
    </source>
</evidence>
<dbReference type="InterPro" id="IPR050267">
    <property type="entry name" value="Anti-sigma-factor_SerPK"/>
</dbReference>
<dbReference type="GO" id="GO:0004674">
    <property type="term" value="F:protein serine/threonine kinase activity"/>
    <property type="evidence" value="ECO:0007669"/>
    <property type="project" value="UniProtKB-KW"/>
</dbReference>
<dbReference type="InterPro" id="IPR010194">
    <property type="entry name" value="Anti-sigma_F"/>
</dbReference>
<keyword evidence="5 7" id="KW-0067">ATP-binding</keyword>
<proteinExistence type="inferred from homology"/>
<evidence type="ECO:0000259" key="8">
    <source>
        <dbReference type="SMART" id="SM00387"/>
    </source>
</evidence>
<keyword evidence="10" id="KW-1185">Reference proteome</keyword>
<dbReference type="PANTHER" id="PTHR35526:SF3">
    <property type="entry name" value="ANTI-SIGMA-F FACTOR RSBW"/>
    <property type="match status" value="1"/>
</dbReference>
<evidence type="ECO:0000256" key="1">
    <source>
        <dbReference type="ARBA" id="ARBA00022527"/>
    </source>
</evidence>
<dbReference type="EMBL" id="JACRSO010000003">
    <property type="protein sequence ID" value="MBC8529295.1"/>
    <property type="molecule type" value="Genomic_DNA"/>
</dbReference>
<sequence>MKNEMRLDFASLSENEAFARVVVAAFAAQLNPTIEELADVKTAVSEAVTNAIIHGYENGPGTIHLSALLFEDGIKIEIEDDGRGIADVEQARMPFYTSKPELERSGMGFTVMENFMDEVEVHSLPGKGTRIVMLRRFEARDPIVQV</sequence>
<evidence type="ECO:0000313" key="10">
    <source>
        <dbReference type="Proteomes" id="UP000654279"/>
    </source>
</evidence>